<dbReference type="RefSeq" id="WP_197522189.1">
    <property type="nucleotide sequence ID" value="NZ_CACRYJ010000004.1"/>
</dbReference>
<keyword evidence="7" id="KW-1185">Reference proteome</keyword>
<proteinExistence type="predicted"/>
<protein>
    <submittedName>
        <fullName evidence="6">Arabinose metabolism transcriptional repressor</fullName>
    </submittedName>
</protein>
<dbReference type="PROSITE" id="PS50949">
    <property type="entry name" value="HTH_GNTR"/>
    <property type="match status" value="1"/>
</dbReference>
<keyword evidence="2" id="KW-0805">Transcription regulation</keyword>
<dbReference type="InterPro" id="IPR028082">
    <property type="entry name" value="Peripla_BP_I"/>
</dbReference>
<dbReference type="GO" id="GO:0003700">
    <property type="term" value="F:DNA-binding transcription factor activity"/>
    <property type="evidence" value="ECO:0007669"/>
    <property type="project" value="InterPro"/>
</dbReference>
<keyword evidence="4" id="KW-0804">Transcription</keyword>
<evidence type="ECO:0000256" key="4">
    <source>
        <dbReference type="ARBA" id="ARBA00023163"/>
    </source>
</evidence>
<dbReference type="CDD" id="cd07377">
    <property type="entry name" value="WHTH_GntR"/>
    <property type="match status" value="1"/>
</dbReference>
<name>A0A7M4DD79_9MICO</name>
<dbReference type="GO" id="GO:0000976">
    <property type="term" value="F:transcription cis-regulatory region binding"/>
    <property type="evidence" value="ECO:0007669"/>
    <property type="project" value="TreeGrafter"/>
</dbReference>
<dbReference type="Pfam" id="PF00392">
    <property type="entry name" value="GntR"/>
    <property type="match status" value="1"/>
</dbReference>
<dbReference type="Gene3D" id="3.40.50.2300">
    <property type="match status" value="2"/>
</dbReference>
<dbReference type="EMBL" id="CACRYJ010000004">
    <property type="protein sequence ID" value="VZO34798.1"/>
    <property type="molecule type" value="Genomic_DNA"/>
</dbReference>
<dbReference type="CDD" id="cd06267">
    <property type="entry name" value="PBP1_LacI_sugar_binding-like"/>
    <property type="match status" value="1"/>
</dbReference>
<keyword evidence="3" id="KW-0238">DNA-binding</keyword>
<organism evidence="6 7">
    <name type="scientific">Occultella aeris</name>
    <dbReference type="NCBI Taxonomy" id="2761496"/>
    <lineage>
        <taxon>Bacteria</taxon>
        <taxon>Bacillati</taxon>
        <taxon>Actinomycetota</taxon>
        <taxon>Actinomycetes</taxon>
        <taxon>Micrococcales</taxon>
        <taxon>Ruaniaceae</taxon>
        <taxon>Occultella</taxon>
    </lineage>
</organism>
<dbReference type="PANTHER" id="PTHR30146:SF148">
    <property type="entry name" value="HTH-TYPE TRANSCRIPTIONAL REPRESSOR PURR-RELATED"/>
    <property type="match status" value="1"/>
</dbReference>
<dbReference type="InterPro" id="IPR046335">
    <property type="entry name" value="LacI/GalR-like_sensor"/>
</dbReference>
<reference evidence="6 7" key="1">
    <citation type="submission" date="2019-11" db="EMBL/GenBank/DDBJ databases">
        <authorList>
            <person name="Criscuolo A."/>
        </authorList>
    </citation>
    <scope>NUCLEOTIDE SEQUENCE [LARGE SCALE GENOMIC DNA]</scope>
    <source>
        <strain evidence="6">CIP111667</strain>
    </source>
</reference>
<dbReference type="InterPro" id="IPR036390">
    <property type="entry name" value="WH_DNA-bd_sf"/>
</dbReference>
<dbReference type="AlphaFoldDB" id="A0A7M4DD79"/>
<dbReference type="Proteomes" id="UP000419743">
    <property type="component" value="Unassembled WGS sequence"/>
</dbReference>
<dbReference type="SUPFAM" id="SSF46785">
    <property type="entry name" value="Winged helix' DNA-binding domain"/>
    <property type="match status" value="1"/>
</dbReference>
<dbReference type="SUPFAM" id="SSF53822">
    <property type="entry name" value="Periplasmic binding protein-like I"/>
    <property type="match status" value="1"/>
</dbReference>
<evidence type="ECO:0000313" key="6">
    <source>
        <dbReference type="EMBL" id="VZO34798.1"/>
    </source>
</evidence>
<evidence type="ECO:0000256" key="1">
    <source>
        <dbReference type="ARBA" id="ARBA00022491"/>
    </source>
</evidence>
<dbReference type="InterPro" id="IPR000524">
    <property type="entry name" value="Tscrpt_reg_HTH_GntR"/>
</dbReference>
<dbReference type="SMART" id="SM00345">
    <property type="entry name" value="HTH_GNTR"/>
    <property type="match status" value="1"/>
</dbReference>
<evidence type="ECO:0000256" key="3">
    <source>
        <dbReference type="ARBA" id="ARBA00023125"/>
    </source>
</evidence>
<evidence type="ECO:0000256" key="2">
    <source>
        <dbReference type="ARBA" id="ARBA00023015"/>
    </source>
</evidence>
<gene>
    <name evidence="6" type="primary">araR_1</name>
    <name evidence="6" type="ORF">HALOF300_00068</name>
</gene>
<evidence type="ECO:0000259" key="5">
    <source>
        <dbReference type="PROSITE" id="PS50949"/>
    </source>
</evidence>
<dbReference type="Gene3D" id="1.10.10.10">
    <property type="entry name" value="Winged helix-like DNA-binding domain superfamily/Winged helix DNA-binding domain"/>
    <property type="match status" value="1"/>
</dbReference>
<accession>A0A7M4DD79</accession>
<dbReference type="InterPro" id="IPR036388">
    <property type="entry name" value="WH-like_DNA-bd_sf"/>
</dbReference>
<keyword evidence="1" id="KW-0678">Repressor</keyword>
<dbReference type="PANTHER" id="PTHR30146">
    <property type="entry name" value="LACI-RELATED TRANSCRIPTIONAL REPRESSOR"/>
    <property type="match status" value="1"/>
</dbReference>
<comment type="caution">
    <text evidence="6">The sequence shown here is derived from an EMBL/GenBank/DDBJ whole genome shotgun (WGS) entry which is preliminary data.</text>
</comment>
<sequence>MSARDGDPRVPLYQNVKSELLRAIAAGEYTPGEPFITQREIRERFGVSNTTAVKALNDLVVDGLLVRRRGKGTFVAEGPRTTRSDEDGADASIMCVLSLLHDRSPHAARLIRGVEAVCAELGYRMFLSDTKGDPDLEERALLRAARGGAAGVVLYPVEGRAPLPALEGMRRRGVPMVMVDRYRQDVVADAVVADNFAVGFQLTEHLVAAGHTRIAVLWEETDSTSVRDRLAGHLQALQRHGIRQRREFSVLRPYLGPPADSRIETVRDLLALAEPPTAIMCANGYVLAGAVHDLTSLGVQIPDEIELAGMDDGGPLELPPLTLVSAILPSEEIGRRAMTILARRMAEPDGGDVEHVVLPIGIRVRDSSTGHLRVVRTQAPGPG</sequence>
<feature type="domain" description="HTH gntR-type" evidence="5">
    <location>
        <begin position="10"/>
        <end position="78"/>
    </location>
</feature>
<dbReference type="Pfam" id="PF13377">
    <property type="entry name" value="Peripla_BP_3"/>
    <property type="match status" value="1"/>
</dbReference>
<evidence type="ECO:0000313" key="7">
    <source>
        <dbReference type="Proteomes" id="UP000419743"/>
    </source>
</evidence>